<evidence type="ECO:0000256" key="1">
    <source>
        <dbReference type="ARBA" id="ARBA00023015"/>
    </source>
</evidence>
<feature type="region of interest" description="Disordered" evidence="4">
    <location>
        <begin position="147"/>
        <end position="241"/>
    </location>
</feature>
<dbReference type="InterPro" id="IPR009057">
    <property type="entry name" value="Homeodomain-like_sf"/>
</dbReference>
<evidence type="ECO:0000256" key="2">
    <source>
        <dbReference type="ARBA" id="ARBA00023163"/>
    </source>
</evidence>
<feature type="compositionally biased region" description="Gly residues" evidence="4">
    <location>
        <begin position="181"/>
        <end position="192"/>
    </location>
</feature>
<dbReference type="EMBL" id="LGRX02035801">
    <property type="protein sequence ID" value="KAK3233108.1"/>
    <property type="molecule type" value="Genomic_DNA"/>
</dbReference>
<sequence>MDRQNRHASSSQPEASGSKRAGEPLHHDQVGMSLYEGSDDGGKDVRPSKKPRLVWTTELHQRFLNAVNHLGVKSAVPKTILQLMNVEGMTRENVASHLQKYRLYLKRLAGLPPNAQLPDDRGPGMGYGGQFPPGDAMASLQAMQGHGMKMGRQPPPSQPAPGGMLGMGGGGAMGPPPHMPSGGGGTPGGAMMGGKYSPPGGPGSGEPLPNRAGPSGHPSGHPAHFQDARARPGGGDPRAEVKNSHLSMVNANALHTMLSVPGMPPGAGGVGAASGRMAGWPEFPGPAPHQGYMGTYSGYPSPGPSQYGSSHNPSVSPSYLPQGGSAGYSQEAAAVAAAAVAAAANAAVSGGYPRMGNPPIQMAGGQAAQSMSTAASIHAVAMAAGMLGMQGGGQHAQPHGRRWWEDVNAGVGGAPAVGSGVGWPVGGGGPGQSSLPGGMESGMMGARLNGHPNQDAFKR</sequence>
<reference evidence="6 7" key="1">
    <citation type="journal article" date="2015" name="Genome Biol. Evol.">
        <title>Comparative Genomics of a Bacterivorous Green Alga Reveals Evolutionary Causalities and Consequences of Phago-Mixotrophic Mode of Nutrition.</title>
        <authorList>
            <person name="Burns J.A."/>
            <person name="Paasch A."/>
            <person name="Narechania A."/>
            <person name="Kim E."/>
        </authorList>
    </citation>
    <scope>NUCLEOTIDE SEQUENCE [LARGE SCALE GENOMIC DNA]</scope>
    <source>
        <strain evidence="6 7">PLY_AMNH</strain>
    </source>
</reference>
<keyword evidence="3" id="KW-0539">Nucleus</keyword>
<keyword evidence="1" id="KW-0805">Transcription regulation</keyword>
<protein>
    <recommendedName>
        <fullName evidence="5">HTH myb-type domain-containing protein</fullName>
    </recommendedName>
</protein>
<name>A0AAE0ELP3_9CHLO</name>
<dbReference type="Pfam" id="PF00249">
    <property type="entry name" value="Myb_DNA-binding"/>
    <property type="match status" value="1"/>
</dbReference>
<feature type="region of interest" description="Disordered" evidence="4">
    <location>
        <begin position="1"/>
        <end position="48"/>
    </location>
</feature>
<evidence type="ECO:0000313" key="6">
    <source>
        <dbReference type="EMBL" id="KAK3233108.1"/>
    </source>
</evidence>
<dbReference type="PROSITE" id="PS51294">
    <property type="entry name" value="HTH_MYB"/>
    <property type="match status" value="1"/>
</dbReference>
<gene>
    <name evidence="6" type="ORF">CYMTET_56560</name>
</gene>
<organism evidence="6 7">
    <name type="scientific">Cymbomonas tetramitiformis</name>
    <dbReference type="NCBI Taxonomy" id="36881"/>
    <lineage>
        <taxon>Eukaryota</taxon>
        <taxon>Viridiplantae</taxon>
        <taxon>Chlorophyta</taxon>
        <taxon>Pyramimonadophyceae</taxon>
        <taxon>Pyramimonadales</taxon>
        <taxon>Pyramimonadaceae</taxon>
        <taxon>Cymbomonas</taxon>
    </lineage>
</organism>
<feature type="compositionally biased region" description="Gly residues" evidence="4">
    <location>
        <begin position="163"/>
        <end position="173"/>
    </location>
</feature>
<dbReference type="GO" id="GO:0003677">
    <property type="term" value="F:DNA binding"/>
    <property type="evidence" value="ECO:0007669"/>
    <property type="project" value="InterPro"/>
</dbReference>
<dbReference type="InterPro" id="IPR006447">
    <property type="entry name" value="Myb_dom_plants"/>
</dbReference>
<dbReference type="PANTHER" id="PTHR31442">
    <property type="entry name" value="HOMEODOMAIN-LIKE SUPERFAMILY PROTEIN-RELATED"/>
    <property type="match status" value="1"/>
</dbReference>
<dbReference type="GO" id="GO:0003700">
    <property type="term" value="F:DNA-binding transcription factor activity"/>
    <property type="evidence" value="ECO:0007669"/>
    <property type="project" value="InterPro"/>
</dbReference>
<evidence type="ECO:0000313" key="7">
    <source>
        <dbReference type="Proteomes" id="UP001190700"/>
    </source>
</evidence>
<dbReference type="GO" id="GO:0005634">
    <property type="term" value="C:nucleus"/>
    <property type="evidence" value="ECO:0007669"/>
    <property type="project" value="TreeGrafter"/>
</dbReference>
<dbReference type="SUPFAM" id="SSF46689">
    <property type="entry name" value="Homeodomain-like"/>
    <property type="match status" value="1"/>
</dbReference>
<evidence type="ECO:0000256" key="3">
    <source>
        <dbReference type="ARBA" id="ARBA00023242"/>
    </source>
</evidence>
<dbReference type="Proteomes" id="UP001190700">
    <property type="component" value="Unassembled WGS sequence"/>
</dbReference>
<keyword evidence="2" id="KW-0804">Transcription</keyword>
<dbReference type="InterPro" id="IPR044841">
    <property type="entry name" value="LUX/BOA-like"/>
</dbReference>
<comment type="caution">
    <text evidence="6">The sequence shown here is derived from an EMBL/GenBank/DDBJ whole genome shotgun (WGS) entry which is preliminary data.</text>
</comment>
<dbReference type="AlphaFoldDB" id="A0AAE0ELP3"/>
<accession>A0AAE0ELP3</accession>
<feature type="domain" description="HTH myb-type" evidence="5">
    <location>
        <begin position="46"/>
        <end position="106"/>
    </location>
</feature>
<dbReference type="FunFam" id="1.10.10.60:FF:000007">
    <property type="entry name" value="Two-component response regulator"/>
    <property type="match status" value="1"/>
</dbReference>
<keyword evidence="7" id="KW-1185">Reference proteome</keyword>
<feature type="compositionally biased region" description="Basic and acidic residues" evidence="4">
    <location>
        <begin position="20"/>
        <end position="29"/>
    </location>
</feature>
<dbReference type="InterPro" id="IPR001005">
    <property type="entry name" value="SANT/Myb"/>
</dbReference>
<proteinExistence type="predicted"/>
<dbReference type="PANTHER" id="PTHR31442:SF29">
    <property type="entry name" value="HOMEODOMAIN-LIKE SUPERFAMILY PROTEIN"/>
    <property type="match status" value="1"/>
</dbReference>
<dbReference type="InterPro" id="IPR017930">
    <property type="entry name" value="Myb_dom"/>
</dbReference>
<dbReference type="NCBIfam" id="TIGR01557">
    <property type="entry name" value="myb_SHAQKYF"/>
    <property type="match status" value="1"/>
</dbReference>
<evidence type="ECO:0000259" key="5">
    <source>
        <dbReference type="PROSITE" id="PS51294"/>
    </source>
</evidence>
<dbReference type="Gene3D" id="1.10.10.60">
    <property type="entry name" value="Homeodomain-like"/>
    <property type="match status" value="1"/>
</dbReference>
<evidence type="ECO:0000256" key="4">
    <source>
        <dbReference type="SAM" id="MobiDB-lite"/>
    </source>
</evidence>